<comment type="caution">
    <text evidence="3">The sequence shown here is derived from an EMBL/GenBank/DDBJ whole genome shotgun (WGS) entry which is preliminary data.</text>
</comment>
<gene>
    <name evidence="3" type="ORF">CRP01_36705</name>
</gene>
<evidence type="ECO:0000313" key="4">
    <source>
        <dbReference type="Proteomes" id="UP000223913"/>
    </source>
</evidence>
<feature type="domain" description="Lipid/polyisoprenoid-binding YceI-like" evidence="2">
    <location>
        <begin position="28"/>
        <end position="199"/>
    </location>
</feature>
<dbReference type="Pfam" id="PF04264">
    <property type="entry name" value="YceI"/>
    <property type="match status" value="1"/>
</dbReference>
<dbReference type="OrthoDB" id="951410at2"/>
<organism evidence="3 4">
    <name type="scientific">Flavilitoribacter nigricans (strain ATCC 23147 / DSM 23189 / NBRC 102662 / NCIMB 1420 / SS-2)</name>
    <name type="common">Lewinella nigricans</name>
    <dbReference type="NCBI Taxonomy" id="1122177"/>
    <lineage>
        <taxon>Bacteria</taxon>
        <taxon>Pseudomonadati</taxon>
        <taxon>Bacteroidota</taxon>
        <taxon>Saprospiria</taxon>
        <taxon>Saprospirales</taxon>
        <taxon>Lewinellaceae</taxon>
        <taxon>Flavilitoribacter</taxon>
    </lineage>
</organism>
<evidence type="ECO:0000313" key="3">
    <source>
        <dbReference type="EMBL" id="PHN01543.1"/>
    </source>
</evidence>
<reference evidence="3 4" key="1">
    <citation type="submission" date="2017-10" db="EMBL/GenBank/DDBJ databases">
        <title>The draft genome sequence of Lewinella nigricans NBRC 102662.</title>
        <authorList>
            <person name="Wang K."/>
        </authorList>
    </citation>
    <scope>NUCLEOTIDE SEQUENCE [LARGE SCALE GENOMIC DNA]</scope>
    <source>
        <strain evidence="3 4">NBRC 102662</strain>
    </source>
</reference>
<sequence length="200" mass="22081">MNRNTLFTFAIALVAMIGLAFTTVEKTSVNVDTTESYIVWKGYKVTGSHHGKVMIKNGELNFDEAGMLTGGGFDIDMASITCDDLEGEWSQKLVGHLKSDDFFGVEKFPTAKFVITEVVSRGKPGEYKVVGDLTIKETTKKIKFNTVITEEAGKRVANADITIDRSEYNVRYGSGSFFDNLGDKTIYDEFELSVNLVAAK</sequence>
<keyword evidence="4" id="KW-1185">Reference proteome</keyword>
<dbReference type="Proteomes" id="UP000223913">
    <property type="component" value="Unassembled WGS sequence"/>
</dbReference>
<proteinExistence type="predicted"/>
<feature type="chain" id="PRO_5012135432" evidence="1">
    <location>
        <begin position="21"/>
        <end position="200"/>
    </location>
</feature>
<dbReference type="PANTHER" id="PTHR34406:SF1">
    <property type="entry name" value="PROTEIN YCEI"/>
    <property type="match status" value="1"/>
</dbReference>
<accession>A0A2D0N1E8</accession>
<dbReference type="SUPFAM" id="SSF101874">
    <property type="entry name" value="YceI-like"/>
    <property type="match status" value="1"/>
</dbReference>
<name>A0A2D0N1E8_FLAN2</name>
<protein>
    <submittedName>
        <fullName evidence="3">Lipid-binding protein</fullName>
    </submittedName>
</protein>
<dbReference type="InterPro" id="IPR007372">
    <property type="entry name" value="Lipid/polyisoprenoid-bd_YceI"/>
</dbReference>
<dbReference type="RefSeq" id="WP_099155077.1">
    <property type="nucleotide sequence ID" value="NZ_PDUD01000053.1"/>
</dbReference>
<dbReference type="InterPro" id="IPR036761">
    <property type="entry name" value="TTHA0802/YceI-like_sf"/>
</dbReference>
<dbReference type="PANTHER" id="PTHR34406">
    <property type="entry name" value="PROTEIN YCEI"/>
    <property type="match status" value="1"/>
</dbReference>
<dbReference type="EMBL" id="PDUD01000053">
    <property type="protein sequence ID" value="PHN01543.1"/>
    <property type="molecule type" value="Genomic_DNA"/>
</dbReference>
<dbReference type="Gene3D" id="2.40.128.110">
    <property type="entry name" value="Lipid/polyisoprenoid-binding, YceI-like"/>
    <property type="match status" value="1"/>
</dbReference>
<evidence type="ECO:0000256" key="1">
    <source>
        <dbReference type="SAM" id="SignalP"/>
    </source>
</evidence>
<feature type="signal peptide" evidence="1">
    <location>
        <begin position="1"/>
        <end position="20"/>
    </location>
</feature>
<keyword evidence="1" id="KW-0732">Signal</keyword>
<evidence type="ECO:0000259" key="2">
    <source>
        <dbReference type="SMART" id="SM00867"/>
    </source>
</evidence>
<dbReference type="AlphaFoldDB" id="A0A2D0N1E8"/>
<dbReference type="SMART" id="SM00867">
    <property type="entry name" value="YceI"/>
    <property type="match status" value="1"/>
</dbReference>